<keyword evidence="3" id="KW-1185">Reference proteome</keyword>
<dbReference type="RefSeq" id="WP_229705189.1">
    <property type="nucleotide sequence ID" value="NZ_BMCS01000002.1"/>
</dbReference>
<dbReference type="EMBL" id="BMCS01000002">
    <property type="protein sequence ID" value="GGF30969.1"/>
    <property type="molecule type" value="Genomic_DNA"/>
</dbReference>
<evidence type="ECO:0000259" key="1">
    <source>
        <dbReference type="Pfam" id="PF12706"/>
    </source>
</evidence>
<dbReference type="PANTHER" id="PTHR43546:SF8">
    <property type="entry name" value="METALLO-BETA-LACTAMASE DOMAIN-CONTAINING PROTEIN"/>
    <property type="match status" value="1"/>
</dbReference>
<feature type="domain" description="Metallo-beta-lactamase" evidence="1">
    <location>
        <begin position="19"/>
        <end position="205"/>
    </location>
</feature>
<dbReference type="InterPro" id="IPR001279">
    <property type="entry name" value="Metallo-B-lactamas"/>
</dbReference>
<reference evidence="3" key="1">
    <citation type="journal article" date="2019" name="Int. J. Syst. Evol. Microbiol.">
        <title>The Global Catalogue of Microorganisms (GCM) 10K type strain sequencing project: providing services to taxonomists for standard genome sequencing and annotation.</title>
        <authorList>
            <consortium name="The Broad Institute Genomics Platform"/>
            <consortium name="The Broad Institute Genome Sequencing Center for Infectious Disease"/>
            <person name="Wu L."/>
            <person name="Ma J."/>
        </authorList>
    </citation>
    <scope>NUCLEOTIDE SEQUENCE [LARGE SCALE GENOMIC DNA]</scope>
    <source>
        <strain evidence="3">CCM 7855</strain>
    </source>
</reference>
<name>A0ABQ1UZ27_9NOCA</name>
<dbReference type="SUPFAM" id="SSF56281">
    <property type="entry name" value="Metallo-hydrolase/oxidoreductase"/>
    <property type="match status" value="1"/>
</dbReference>
<dbReference type="Gene3D" id="3.60.15.10">
    <property type="entry name" value="Ribonuclease Z/Hydroxyacylglutathione hydrolase-like"/>
    <property type="match status" value="1"/>
</dbReference>
<organism evidence="2 3">
    <name type="scientific">Williamsia phyllosphaerae</name>
    <dbReference type="NCBI Taxonomy" id="885042"/>
    <lineage>
        <taxon>Bacteria</taxon>
        <taxon>Bacillati</taxon>
        <taxon>Actinomycetota</taxon>
        <taxon>Actinomycetes</taxon>
        <taxon>Mycobacteriales</taxon>
        <taxon>Nocardiaceae</taxon>
        <taxon>Williamsia</taxon>
    </lineage>
</organism>
<dbReference type="InterPro" id="IPR036866">
    <property type="entry name" value="RibonucZ/Hydroxyglut_hydro"/>
</dbReference>
<evidence type="ECO:0000313" key="2">
    <source>
        <dbReference type="EMBL" id="GGF30969.1"/>
    </source>
</evidence>
<dbReference type="PANTHER" id="PTHR43546">
    <property type="entry name" value="UPF0173 METAL-DEPENDENT HYDROLASE MJ1163-RELATED"/>
    <property type="match status" value="1"/>
</dbReference>
<dbReference type="Pfam" id="PF12706">
    <property type="entry name" value="Lactamase_B_2"/>
    <property type="match status" value="1"/>
</dbReference>
<gene>
    <name evidence="2" type="ORF">GCM10007298_28560</name>
</gene>
<dbReference type="InterPro" id="IPR050114">
    <property type="entry name" value="UPF0173_UPF0282_UlaG_hydrolase"/>
</dbReference>
<comment type="caution">
    <text evidence="2">The sequence shown here is derived from an EMBL/GenBank/DDBJ whole genome shotgun (WGS) entry which is preliminary data.</text>
</comment>
<accession>A0ABQ1UZ27</accession>
<sequence>MPDITWWGHSTVTVADGGTRVLTDPVLTGGVAHLRRRRGPVPAPAARDADVVLISHLHSDHLHVRSLRSLSADIPLVVPCGARAAVPGLRLLADRDIREVEPGDVVEVGSVRIRAVPAEHDGHRVPWAHRAVTPVGYVISGTADTYFAGDTDLYDGMSDAVGRCDVALLPVGGWGPGLGEGHMNPERAGRAAARLAVADAVPIHFGTLWPIGLDGIAPDEFLPPGAQFRAAAAQAAPDTTVHELTPGQTVSLGGVAGRGDP</sequence>
<protein>
    <submittedName>
        <fullName evidence="2">Membrane protein</fullName>
    </submittedName>
</protein>
<evidence type="ECO:0000313" key="3">
    <source>
        <dbReference type="Proteomes" id="UP000632454"/>
    </source>
</evidence>
<proteinExistence type="predicted"/>
<dbReference type="Proteomes" id="UP000632454">
    <property type="component" value="Unassembled WGS sequence"/>
</dbReference>